<name>A0A2I0KG44_PUNGR</name>
<sequence length="151" mass="16771">MATPSHVRPSRIPGKVDTPEPRCIGFAHAFPDEIKFGCVQYVSVFPRKAPGSSLSKSCLSLISFPSLMFLSLTTMLFDSGELIRLKELAVRKTFFLLYNNLYNSHLNENLYSNQCRNFFHELSYGVSMSAIAWVLGKTVTQIAEVSPSGSA</sequence>
<evidence type="ECO:0000313" key="1">
    <source>
        <dbReference type="EMBL" id="PKI67471.1"/>
    </source>
</evidence>
<reference evidence="1 2" key="1">
    <citation type="submission" date="2017-11" db="EMBL/GenBank/DDBJ databases">
        <title>De-novo sequencing of pomegranate (Punica granatum L.) genome.</title>
        <authorList>
            <person name="Akparov Z."/>
            <person name="Amiraslanov A."/>
            <person name="Hajiyeva S."/>
            <person name="Abbasov M."/>
            <person name="Kaur K."/>
            <person name="Hamwieh A."/>
            <person name="Solovyev V."/>
            <person name="Salamov A."/>
            <person name="Braich B."/>
            <person name="Kosarev P."/>
            <person name="Mahmoud A."/>
            <person name="Hajiyev E."/>
            <person name="Babayeva S."/>
            <person name="Izzatullayeva V."/>
            <person name="Mammadov A."/>
            <person name="Mammadov A."/>
            <person name="Sharifova S."/>
            <person name="Ojaghi J."/>
            <person name="Eynullazada K."/>
            <person name="Bayramov B."/>
            <person name="Abdulazimova A."/>
            <person name="Shahmuradov I."/>
        </authorList>
    </citation>
    <scope>NUCLEOTIDE SEQUENCE [LARGE SCALE GENOMIC DNA]</scope>
    <source>
        <strain evidence="2">cv. AG2017</strain>
        <tissue evidence="1">Leaf</tissue>
    </source>
</reference>
<protein>
    <submittedName>
        <fullName evidence="1">Uncharacterized protein</fullName>
    </submittedName>
</protein>
<dbReference type="Proteomes" id="UP000233551">
    <property type="component" value="Unassembled WGS sequence"/>
</dbReference>
<accession>A0A2I0KG44</accession>
<dbReference type="EMBL" id="PGOL01000597">
    <property type="protein sequence ID" value="PKI67471.1"/>
    <property type="molecule type" value="Genomic_DNA"/>
</dbReference>
<comment type="caution">
    <text evidence="1">The sequence shown here is derived from an EMBL/GenBank/DDBJ whole genome shotgun (WGS) entry which is preliminary data.</text>
</comment>
<gene>
    <name evidence="1" type="ORF">CRG98_012055</name>
</gene>
<evidence type="ECO:0000313" key="2">
    <source>
        <dbReference type="Proteomes" id="UP000233551"/>
    </source>
</evidence>
<keyword evidence="2" id="KW-1185">Reference proteome</keyword>
<dbReference type="AlphaFoldDB" id="A0A2I0KG44"/>
<proteinExistence type="predicted"/>
<organism evidence="1 2">
    <name type="scientific">Punica granatum</name>
    <name type="common">Pomegranate</name>
    <dbReference type="NCBI Taxonomy" id="22663"/>
    <lineage>
        <taxon>Eukaryota</taxon>
        <taxon>Viridiplantae</taxon>
        <taxon>Streptophyta</taxon>
        <taxon>Embryophyta</taxon>
        <taxon>Tracheophyta</taxon>
        <taxon>Spermatophyta</taxon>
        <taxon>Magnoliopsida</taxon>
        <taxon>eudicotyledons</taxon>
        <taxon>Gunneridae</taxon>
        <taxon>Pentapetalae</taxon>
        <taxon>rosids</taxon>
        <taxon>malvids</taxon>
        <taxon>Myrtales</taxon>
        <taxon>Lythraceae</taxon>
        <taxon>Punica</taxon>
    </lineage>
</organism>